<feature type="transmembrane region" description="Helical" evidence="6">
    <location>
        <begin position="167"/>
        <end position="192"/>
    </location>
</feature>
<dbReference type="GO" id="GO:0005886">
    <property type="term" value="C:plasma membrane"/>
    <property type="evidence" value="ECO:0007669"/>
    <property type="project" value="UniProtKB-SubCell"/>
</dbReference>
<feature type="transmembrane region" description="Helical" evidence="6">
    <location>
        <begin position="50"/>
        <end position="73"/>
    </location>
</feature>
<evidence type="ECO:0000256" key="4">
    <source>
        <dbReference type="ARBA" id="ARBA00022989"/>
    </source>
</evidence>
<dbReference type="PANTHER" id="PTHR42709:SF6">
    <property type="entry name" value="UNDECAPRENYL PHOSPHATE TRANSPORTER A"/>
    <property type="match status" value="1"/>
</dbReference>
<evidence type="ECO:0000256" key="1">
    <source>
        <dbReference type="ARBA" id="ARBA00004651"/>
    </source>
</evidence>
<feature type="domain" description="Rhodanese" evidence="7">
    <location>
        <begin position="220"/>
        <end position="312"/>
    </location>
</feature>
<dbReference type="Gene3D" id="3.40.250.10">
    <property type="entry name" value="Rhodanese-like domain"/>
    <property type="match status" value="1"/>
</dbReference>
<dbReference type="Pfam" id="PF09335">
    <property type="entry name" value="VTT_dom"/>
    <property type="match status" value="1"/>
</dbReference>
<keyword evidence="3 6" id="KW-0812">Transmembrane</keyword>
<keyword evidence="9" id="KW-1185">Reference proteome</keyword>
<dbReference type="GO" id="GO:0005737">
    <property type="term" value="C:cytoplasm"/>
    <property type="evidence" value="ECO:0007669"/>
    <property type="project" value="InterPro"/>
</dbReference>
<dbReference type="PROSITE" id="PS50206">
    <property type="entry name" value="RHODANESE_3"/>
    <property type="match status" value="1"/>
</dbReference>
<dbReference type="AlphaFoldDB" id="B9XH40"/>
<keyword evidence="2" id="KW-1003">Cell membrane</keyword>
<protein>
    <submittedName>
        <fullName evidence="8">Rhodanese domain protein</fullName>
    </submittedName>
</protein>
<keyword evidence="5 6" id="KW-0472">Membrane</keyword>
<organism evidence="8 9">
    <name type="scientific">Pedosphaera parvula (strain Ellin514)</name>
    <dbReference type="NCBI Taxonomy" id="320771"/>
    <lineage>
        <taxon>Bacteria</taxon>
        <taxon>Pseudomonadati</taxon>
        <taxon>Verrucomicrobiota</taxon>
        <taxon>Pedosphaerae</taxon>
        <taxon>Pedosphaerales</taxon>
        <taxon>Pedosphaeraceae</taxon>
        <taxon>Pedosphaera</taxon>
    </lineage>
</organism>
<dbReference type="Proteomes" id="UP000003688">
    <property type="component" value="Unassembled WGS sequence"/>
</dbReference>
<feature type="transmembrane region" description="Helical" evidence="6">
    <location>
        <begin position="138"/>
        <end position="161"/>
    </location>
</feature>
<comment type="subcellular location">
    <subcellularLocation>
        <location evidence="1">Cell membrane</location>
        <topology evidence="1">Multi-pass membrane protein</topology>
    </subcellularLocation>
</comment>
<dbReference type="STRING" id="320771.Cflav_PD4130"/>
<feature type="transmembrane region" description="Helical" evidence="6">
    <location>
        <begin position="18"/>
        <end position="44"/>
    </location>
</feature>
<sequence length="322" mass="35152">MNGLNETSQFLIRHGLPLLFAAILVEQMGLPIPALPLLLAAGALSATGKFSLSLGIVVTVIACLIADAFWFYLGRYRGNQVLGFLCRISLEPDSCVRRTQNVFTRYGLRGVVVAKFVPGMSTVAPPLAGMAGVGIGRFLLFDGFGSLLYGGLYLCLGHFFSSQMEQIAAAIVHIGGSALGLMAALAAAFISYKYWQRRSLLRELRTARISVAELRQSLDAGENPVILDLRSKAELEQNPSVIRGAIHLVLDEIERRRHEFPHDRDIVVYCSCPNEVSSARVAQLLQRKGFARVRPLLGGIDAWREGDHPMEMRTGNATANVS</sequence>
<evidence type="ECO:0000256" key="6">
    <source>
        <dbReference type="SAM" id="Phobius"/>
    </source>
</evidence>
<dbReference type="CDD" id="cd01444">
    <property type="entry name" value="GlpE_ST"/>
    <property type="match status" value="1"/>
</dbReference>
<evidence type="ECO:0000313" key="8">
    <source>
        <dbReference type="EMBL" id="EEF60961.1"/>
    </source>
</evidence>
<dbReference type="InterPro" id="IPR051311">
    <property type="entry name" value="DedA_domain"/>
</dbReference>
<evidence type="ECO:0000256" key="5">
    <source>
        <dbReference type="ARBA" id="ARBA00023136"/>
    </source>
</evidence>
<evidence type="ECO:0000259" key="7">
    <source>
        <dbReference type="PROSITE" id="PS50206"/>
    </source>
</evidence>
<dbReference type="InterPro" id="IPR032816">
    <property type="entry name" value="VTT_dom"/>
</dbReference>
<dbReference type="InterPro" id="IPR001763">
    <property type="entry name" value="Rhodanese-like_dom"/>
</dbReference>
<dbReference type="InterPro" id="IPR023695">
    <property type="entry name" value="Thiosulf_sulfurTrfase"/>
</dbReference>
<evidence type="ECO:0000256" key="2">
    <source>
        <dbReference type="ARBA" id="ARBA00022475"/>
    </source>
</evidence>
<dbReference type="SMART" id="SM00450">
    <property type="entry name" value="RHOD"/>
    <property type="match status" value="1"/>
</dbReference>
<dbReference type="SUPFAM" id="SSF52821">
    <property type="entry name" value="Rhodanese/Cell cycle control phosphatase"/>
    <property type="match status" value="1"/>
</dbReference>
<keyword evidence="4 6" id="KW-1133">Transmembrane helix</keyword>
<dbReference type="EMBL" id="ABOX02000013">
    <property type="protein sequence ID" value="EEF60961.1"/>
    <property type="molecule type" value="Genomic_DNA"/>
</dbReference>
<dbReference type="Pfam" id="PF00581">
    <property type="entry name" value="Rhodanese"/>
    <property type="match status" value="1"/>
</dbReference>
<dbReference type="GO" id="GO:0004792">
    <property type="term" value="F:thiosulfate-cyanide sulfurtransferase activity"/>
    <property type="evidence" value="ECO:0007669"/>
    <property type="project" value="InterPro"/>
</dbReference>
<evidence type="ECO:0000256" key="3">
    <source>
        <dbReference type="ARBA" id="ARBA00022692"/>
    </source>
</evidence>
<comment type="caution">
    <text evidence="8">The sequence shown here is derived from an EMBL/GenBank/DDBJ whole genome shotgun (WGS) entry which is preliminary data.</text>
</comment>
<accession>B9XH40</accession>
<evidence type="ECO:0000313" key="9">
    <source>
        <dbReference type="Proteomes" id="UP000003688"/>
    </source>
</evidence>
<proteinExistence type="predicted"/>
<dbReference type="InterPro" id="IPR036873">
    <property type="entry name" value="Rhodanese-like_dom_sf"/>
</dbReference>
<dbReference type="PANTHER" id="PTHR42709">
    <property type="entry name" value="ALKALINE PHOSPHATASE LIKE PROTEIN"/>
    <property type="match status" value="1"/>
</dbReference>
<name>B9XH40_PEDPL</name>
<reference evidence="8 9" key="1">
    <citation type="journal article" date="2011" name="J. Bacteriol.">
        <title>Genome sequence of 'Pedosphaera parvula' Ellin514, an aerobic Verrucomicrobial isolate from pasture soil.</title>
        <authorList>
            <person name="Kant R."/>
            <person name="van Passel M.W."/>
            <person name="Sangwan P."/>
            <person name="Palva A."/>
            <person name="Lucas S."/>
            <person name="Copeland A."/>
            <person name="Lapidus A."/>
            <person name="Glavina Del Rio T."/>
            <person name="Dalin E."/>
            <person name="Tice H."/>
            <person name="Bruce D."/>
            <person name="Goodwin L."/>
            <person name="Pitluck S."/>
            <person name="Chertkov O."/>
            <person name="Larimer F.W."/>
            <person name="Land M.L."/>
            <person name="Hauser L."/>
            <person name="Brettin T.S."/>
            <person name="Detter J.C."/>
            <person name="Han S."/>
            <person name="de Vos W.M."/>
            <person name="Janssen P.H."/>
            <person name="Smidt H."/>
        </authorList>
    </citation>
    <scope>NUCLEOTIDE SEQUENCE [LARGE SCALE GENOMIC DNA]</scope>
    <source>
        <strain evidence="8 9">Ellin514</strain>
    </source>
</reference>
<gene>
    <name evidence="8" type="ORF">Cflav_PD4130</name>
</gene>